<organism evidence="1 2">
    <name type="scientific">Rhizopus oryzae</name>
    <name type="common">Mucormycosis agent</name>
    <name type="synonym">Rhizopus arrhizus var. delemar</name>
    <dbReference type="NCBI Taxonomy" id="64495"/>
    <lineage>
        <taxon>Eukaryota</taxon>
        <taxon>Fungi</taxon>
        <taxon>Fungi incertae sedis</taxon>
        <taxon>Mucoromycota</taxon>
        <taxon>Mucoromycotina</taxon>
        <taxon>Mucoromycetes</taxon>
        <taxon>Mucorales</taxon>
        <taxon>Mucorineae</taxon>
        <taxon>Rhizopodaceae</taxon>
        <taxon>Rhizopus</taxon>
    </lineage>
</organism>
<comment type="caution">
    <text evidence="1">The sequence shown here is derived from an EMBL/GenBank/DDBJ whole genome shotgun (WGS) entry which is preliminary data.</text>
</comment>
<evidence type="ECO:0000313" key="1">
    <source>
        <dbReference type="EMBL" id="KAG1302125.1"/>
    </source>
</evidence>
<dbReference type="AlphaFoldDB" id="A0A9P6WZK1"/>
<dbReference type="OrthoDB" id="2240734at2759"/>
<sequence>MTQQYDMSNLAYRLKARLSLANFKREHGCESLDLLTLESSLKERVSKPTSNLTKLNIHDKKRKRLISSQHRRFYPLYMPPNHIPISNTRYERKLSATLSSDDEDAAHLLVMMHHSPTIS</sequence>
<protein>
    <submittedName>
        <fullName evidence="1">Uncharacterized protein</fullName>
    </submittedName>
</protein>
<reference evidence="1" key="1">
    <citation type="journal article" date="2020" name="Microb. Genom.">
        <title>Genetic diversity of clinical and environmental Mucorales isolates obtained from an investigation of mucormycosis cases among solid organ transplant recipients.</title>
        <authorList>
            <person name="Nguyen M.H."/>
            <person name="Kaul D."/>
            <person name="Muto C."/>
            <person name="Cheng S.J."/>
            <person name="Richter R.A."/>
            <person name="Bruno V.M."/>
            <person name="Liu G."/>
            <person name="Beyhan S."/>
            <person name="Sundermann A.J."/>
            <person name="Mounaud S."/>
            <person name="Pasculle A.W."/>
            <person name="Nierman W.C."/>
            <person name="Driscoll E."/>
            <person name="Cumbie R."/>
            <person name="Clancy C.J."/>
            <person name="Dupont C.L."/>
        </authorList>
    </citation>
    <scope>NUCLEOTIDE SEQUENCE</scope>
    <source>
        <strain evidence="1">GL11</strain>
    </source>
</reference>
<accession>A0A9P6WZK1</accession>
<dbReference type="Proteomes" id="UP000716291">
    <property type="component" value="Unassembled WGS sequence"/>
</dbReference>
<evidence type="ECO:0000313" key="2">
    <source>
        <dbReference type="Proteomes" id="UP000716291"/>
    </source>
</evidence>
<keyword evidence="2" id="KW-1185">Reference proteome</keyword>
<name>A0A9P6WZK1_RHIOR</name>
<gene>
    <name evidence="1" type="ORF">G6F64_011199</name>
</gene>
<proteinExistence type="predicted"/>
<dbReference type="EMBL" id="JAANQT010002617">
    <property type="protein sequence ID" value="KAG1302125.1"/>
    <property type="molecule type" value="Genomic_DNA"/>
</dbReference>